<feature type="domain" description="ACT" evidence="15">
    <location>
        <begin position="345"/>
        <end position="414"/>
    </location>
</feature>
<evidence type="ECO:0000256" key="8">
    <source>
        <dbReference type="ARBA" id="ARBA00023002"/>
    </source>
</evidence>
<keyword evidence="9" id="KW-0520">NAD</keyword>
<evidence type="ECO:0000313" key="16">
    <source>
        <dbReference type="EMBL" id="GAA1745359.1"/>
    </source>
</evidence>
<keyword evidence="7" id="KW-0028">Amino-acid biosynthesis</keyword>
<evidence type="ECO:0000259" key="15">
    <source>
        <dbReference type="PROSITE" id="PS51671"/>
    </source>
</evidence>
<keyword evidence="8 14" id="KW-0560">Oxidoreductase</keyword>
<dbReference type="EC" id="1.1.1.95" evidence="5"/>
<evidence type="ECO:0000256" key="3">
    <source>
        <dbReference type="ARBA" id="ARBA00005854"/>
    </source>
</evidence>
<name>A0ABP4W4F5_9ACTN</name>
<sequence length="414" mass="44267">MTHDTTLPARRLDDADVRVLLLENIHADGRDFLRGKGYQVETRDGALGEDELIEAIQGVHLLGIRSTTYITPKVLEAAPDLLAVGAFCIGTNQIDLAATSRAGIAVFNAPYSNTRSVVELAIAEIISLARRLHEKSTDMHRGVWNKSAAGSHEIRGRTLGIIGYGNIGSQLSVVAEALGLKVIFFDIDDKLALGNAKRCSTIEELLAEADVVSLHVDGRPGNAGFFGEEQFAAMKPRALFLNLSRGIAVDTAALRQRLESGEIAGAALDVFPVEPKRQGDPFASELQGIPNVILTPHVGGSTEEAQQDIGRFVASKLRSYAAFGGTSLSVNFPEMNLPADPDKHRVAYVHENAPGVLARINTLLGEHHVNIEGQQLSTRGELGYAVTDVASDPGPAVLAALAALPETIRVRELS</sequence>
<dbReference type="CDD" id="cd12176">
    <property type="entry name" value="PGDH_3"/>
    <property type="match status" value="1"/>
</dbReference>
<dbReference type="InterPro" id="IPR002912">
    <property type="entry name" value="ACT_dom"/>
</dbReference>
<dbReference type="SUPFAM" id="SSF52283">
    <property type="entry name" value="Formate/glycerate dehydrogenase catalytic domain-like"/>
    <property type="match status" value="1"/>
</dbReference>
<evidence type="ECO:0000256" key="13">
    <source>
        <dbReference type="ARBA" id="ARBA00048731"/>
    </source>
</evidence>
<dbReference type="Pfam" id="PF22629">
    <property type="entry name" value="ACT_AHAS_ss"/>
    <property type="match status" value="1"/>
</dbReference>
<dbReference type="PANTHER" id="PTHR42789">
    <property type="entry name" value="D-ISOMER SPECIFIC 2-HYDROXYACID DEHYDROGENASE FAMILY PROTEIN (AFU_ORTHOLOGUE AFUA_6G10090)"/>
    <property type="match status" value="1"/>
</dbReference>
<evidence type="ECO:0000256" key="10">
    <source>
        <dbReference type="ARBA" id="ARBA00023299"/>
    </source>
</evidence>
<dbReference type="EC" id="1.1.1.399" evidence="4"/>
<evidence type="ECO:0000256" key="14">
    <source>
        <dbReference type="RuleBase" id="RU003719"/>
    </source>
</evidence>
<comment type="catalytic activity">
    <reaction evidence="13">
        <text>(2R)-3-phosphoglycerate + NAD(+) = 3-phosphooxypyruvate + NADH + H(+)</text>
        <dbReference type="Rhea" id="RHEA:12641"/>
        <dbReference type="ChEBI" id="CHEBI:15378"/>
        <dbReference type="ChEBI" id="CHEBI:18110"/>
        <dbReference type="ChEBI" id="CHEBI:57540"/>
        <dbReference type="ChEBI" id="CHEBI:57945"/>
        <dbReference type="ChEBI" id="CHEBI:58272"/>
        <dbReference type="EC" id="1.1.1.95"/>
    </reaction>
</comment>
<evidence type="ECO:0000256" key="7">
    <source>
        <dbReference type="ARBA" id="ARBA00022605"/>
    </source>
</evidence>
<dbReference type="Pfam" id="PF02826">
    <property type="entry name" value="2-Hacid_dh_C"/>
    <property type="match status" value="1"/>
</dbReference>
<comment type="catalytic activity">
    <reaction evidence="12">
        <text>(R)-2-hydroxyglutarate + NAD(+) = 2-oxoglutarate + NADH + H(+)</text>
        <dbReference type="Rhea" id="RHEA:49612"/>
        <dbReference type="ChEBI" id="CHEBI:15378"/>
        <dbReference type="ChEBI" id="CHEBI:15801"/>
        <dbReference type="ChEBI" id="CHEBI:16810"/>
        <dbReference type="ChEBI" id="CHEBI:57540"/>
        <dbReference type="ChEBI" id="CHEBI:57945"/>
        <dbReference type="EC" id="1.1.1.399"/>
    </reaction>
</comment>
<reference evidence="17" key="1">
    <citation type="journal article" date="2019" name="Int. J. Syst. Evol. Microbiol.">
        <title>The Global Catalogue of Microorganisms (GCM) 10K type strain sequencing project: providing services to taxonomists for standard genome sequencing and annotation.</title>
        <authorList>
            <consortium name="The Broad Institute Genomics Platform"/>
            <consortium name="The Broad Institute Genome Sequencing Center for Infectious Disease"/>
            <person name="Wu L."/>
            <person name="Ma J."/>
        </authorList>
    </citation>
    <scope>NUCLEOTIDE SEQUENCE [LARGE SCALE GENOMIC DNA]</scope>
    <source>
        <strain evidence="17">JCM 13518</strain>
    </source>
</reference>
<dbReference type="Pfam" id="PF00389">
    <property type="entry name" value="2-Hacid_dh"/>
    <property type="match status" value="1"/>
</dbReference>
<evidence type="ECO:0000256" key="12">
    <source>
        <dbReference type="ARBA" id="ARBA00048126"/>
    </source>
</evidence>
<accession>A0ABP4W4F5</accession>
<evidence type="ECO:0000256" key="4">
    <source>
        <dbReference type="ARBA" id="ARBA00013001"/>
    </source>
</evidence>
<dbReference type="Proteomes" id="UP001501057">
    <property type="component" value="Unassembled WGS sequence"/>
</dbReference>
<dbReference type="PROSITE" id="PS00065">
    <property type="entry name" value="D_2_HYDROXYACID_DH_1"/>
    <property type="match status" value="1"/>
</dbReference>
<dbReference type="EMBL" id="BAAAME010000004">
    <property type="protein sequence ID" value="GAA1745359.1"/>
    <property type="molecule type" value="Genomic_DNA"/>
</dbReference>
<dbReference type="InterPro" id="IPR045865">
    <property type="entry name" value="ACT-like_dom_sf"/>
</dbReference>
<dbReference type="InterPro" id="IPR006139">
    <property type="entry name" value="D-isomer_2_OHA_DH_cat_dom"/>
</dbReference>
<evidence type="ECO:0000256" key="1">
    <source>
        <dbReference type="ARBA" id="ARBA00003800"/>
    </source>
</evidence>
<evidence type="ECO:0000256" key="6">
    <source>
        <dbReference type="ARBA" id="ARBA00021582"/>
    </source>
</evidence>
<keyword evidence="17" id="KW-1185">Reference proteome</keyword>
<dbReference type="Gene3D" id="3.40.50.720">
    <property type="entry name" value="NAD(P)-binding Rossmann-like Domain"/>
    <property type="match status" value="2"/>
</dbReference>
<evidence type="ECO:0000256" key="11">
    <source>
        <dbReference type="ARBA" id="ARBA00030455"/>
    </source>
</evidence>
<protein>
    <recommendedName>
        <fullName evidence="6">D-3-phosphoglycerate dehydrogenase</fullName>
        <ecNumber evidence="4">1.1.1.399</ecNumber>
        <ecNumber evidence="5">1.1.1.95</ecNumber>
    </recommendedName>
    <alternativeName>
        <fullName evidence="11">2-oxoglutarate reductase</fullName>
    </alternativeName>
</protein>
<evidence type="ECO:0000256" key="9">
    <source>
        <dbReference type="ARBA" id="ARBA00023027"/>
    </source>
</evidence>
<evidence type="ECO:0000313" key="17">
    <source>
        <dbReference type="Proteomes" id="UP001501057"/>
    </source>
</evidence>
<evidence type="ECO:0000256" key="2">
    <source>
        <dbReference type="ARBA" id="ARBA00005216"/>
    </source>
</evidence>
<proteinExistence type="inferred from homology"/>
<evidence type="ECO:0000256" key="5">
    <source>
        <dbReference type="ARBA" id="ARBA00013143"/>
    </source>
</evidence>
<dbReference type="RefSeq" id="WP_344202473.1">
    <property type="nucleotide sequence ID" value="NZ_BAAAME010000004.1"/>
</dbReference>
<dbReference type="SUPFAM" id="SSF51735">
    <property type="entry name" value="NAD(P)-binding Rossmann-fold domains"/>
    <property type="match status" value="1"/>
</dbReference>
<comment type="function">
    <text evidence="1">Catalyzes the reversible oxidation of 3-phospho-D-glycerate to 3-phosphonooxypyruvate, the first step of the phosphorylated L-serine biosynthesis pathway. Also catalyzes the reversible oxidation of 2-hydroxyglutarate to 2-oxoglutarate.</text>
</comment>
<comment type="caution">
    <text evidence="16">The sequence shown here is derived from an EMBL/GenBank/DDBJ whole genome shotgun (WGS) entry which is preliminary data.</text>
</comment>
<dbReference type="PANTHER" id="PTHR42789:SF1">
    <property type="entry name" value="D-ISOMER SPECIFIC 2-HYDROXYACID DEHYDROGENASE FAMILY PROTEIN (AFU_ORTHOLOGUE AFUA_6G10090)"/>
    <property type="match status" value="1"/>
</dbReference>
<dbReference type="SUPFAM" id="SSF55021">
    <property type="entry name" value="ACT-like"/>
    <property type="match status" value="1"/>
</dbReference>
<dbReference type="NCBIfam" id="NF008759">
    <property type="entry name" value="PRK11790.1"/>
    <property type="match status" value="1"/>
</dbReference>
<dbReference type="InterPro" id="IPR054480">
    <property type="entry name" value="AHAS_small-like_ACT"/>
</dbReference>
<dbReference type="InterPro" id="IPR036291">
    <property type="entry name" value="NAD(P)-bd_dom_sf"/>
</dbReference>
<dbReference type="InterPro" id="IPR050857">
    <property type="entry name" value="D-2-hydroxyacid_DH"/>
</dbReference>
<dbReference type="PROSITE" id="PS51671">
    <property type="entry name" value="ACT"/>
    <property type="match status" value="1"/>
</dbReference>
<dbReference type="CDD" id="cd04901">
    <property type="entry name" value="ACT_3PGDH"/>
    <property type="match status" value="1"/>
</dbReference>
<comment type="similarity">
    <text evidence="3 14">Belongs to the D-isomer specific 2-hydroxyacid dehydrogenase family.</text>
</comment>
<keyword evidence="10" id="KW-0718">Serine biosynthesis</keyword>
<dbReference type="Gene3D" id="3.30.70.260">
    <property type="match status" value="1"/>
</dbReference>
<dbReference type="InterPro" id="IPR006140">
    <property type="entry name" value="D-isomer_DH_NAD-bd"/>
</dbReference>
<comment type="pathway">
    <text evidence="2">Amino-acid biosynthesis; L-serine biosynthesis; L-serine from 3-phospho-D-glycerate: step 1/3.</text>
</comment>
<gene>
    <name evidence="16" type="primary">serA</name>
    <name evidence="16" type="ORF">GCM10009710_26720</name>
</gene>
<organism evidence="16 17">
    <name type="scientific">Aeromicrobium alkaliterrae</name>
    <dbReference type="NCBI Taxonomy" id="302168"/>
    <lineage>
        <taxon>Bacteria</taxon>
        <taxon>Bacillati</taxon>
        <taxon>Actinomycetota</taxon>
        <taxon>Actinomycetes</taxon>
        <taxon>Propionibacteriales</taxon>
        <taxon>Nocardioidaceae</taxon>
        <taxon>Aeromicrobium</taxon>
    </lineage>
</organism>
<dbReference type="InterPro" id="IPR029752">
    <property type="entry name" value="D-isomer_DH_CS1"/>
</dbReference>